<dbReference type="RefSeq" id="WP_063969294.1">
    <property type="nucleotide sequence ID" value="NZ_JAMXLT020000019.1"/>
</dbReference>
<evidence type="ECO:0000313" key="5">
    <source>
        <dbReference type="EMBL" id="MDW8549522.1"/>
    </source>
</evidence>
<name>A0ABU4JIK2_9FLAO</name>
<dbReference type="Proteomes" id="UP001204439">
    <property type="component" value="Unassembled WGS sequence"/>
</dbReference>
<keyword evidence="2 5" id="KW-0328">Glycosyltransferase</keyword>
<evidence type="ECO:0000256" key="2">
    <source>
        <dbReference type="ARBA" id="ARBA00022676"/>
    </source>
</evidence>
<dbReference type="EC" id="2.4.-.-" evidence="5"/>
<sequence length="364" mass="42242">MEQQPLVSIISGYHNREDFVDDSIQSLINQTYKNTEIIIFDDCSTDKTYDKLVKIASTDTRIRLVRNAENKGFVKSLIAAVESAKGEYIAIHGSGDFSYPTRIEKQVDVLNSRAEIGVVGTFVENITVNEEGEDMALMKNSIDGSATEILKSRNIFTHGEVMFRKALHDEVGGYREFFKFAQDYDLWARLSFKCDFYTIQEFLYKRFLRSDGATVVPEKRLMQIRMTEVIKQNLQLLENGEKDLLEKHSSEAFENIKNISNESLRVILDRIFETTLASADKKNRLVRNTVFTLIRRSKRPMLNYKLIELFFLKSHRNAKDYLTLIENREYVKELVYNSASVFIKGQLPVTYNFLKNVQQRVKKK</sequence>
<dbReference type="Gene3D" id="3.90.550.10">
    <property type="entry name" value="Spore Coat Polysaccharide Biosynthesis Protein SpsA, Chain A"/>
    <property type="match status" value="1"/>
</dbReference>
<dbReference type="Pfam" id="PF00535">
    <property type="entry name" value="Glycos_transf_2"/>
    <property type="match status" value="1"/>
</dbReference>
<reference evidence="5 6" key="1">
    <citation type="submission" date="2023-11" db="EMBL/GenBank/DDBJ databases">
        <title>First isolation, identification, and characterization of non-pathogenic Epilithonimonas ginsengisoli isolated from diseased farmed rainbow trout (Oncorhynchus mykiss) in Chile.</title>
        <authorList>
            <person name="Miranda C.D."/>
            <person name="Irgang R."/>
            <person name="Concha C."/>
            <person name="Rojas R."/>
            <person name="Avendano R."/>
        </authorList>
    </citation>
    <scope>NUCLEOTIDE SEQUENCE [LARGE SCALE GENOMIC DNA]</scope>
    <source>
        <strain evidence="5 6">FP99</strain>
    </source>
</reference>
<comment type="similarity">
    <text evidence="1">Belongs to the glycosyltransferase 2 family.</text>
</comment>
<dbReference type="SUPFAM" id="SSF53448">
    <property type="entry name" value="Nucleotide-diphospho-sugar transferases"/>
    <property type="match status" value="1"/>
</dbReference>
<evidence type="ECO:0000259" key="4">
    <source>
        <dbReference type="Pfam" id="PF00535"/>
    </source>
</evidence>
<organism evidence="5 6">
    <name type="scientific">Epilithonimonas ginsengisoli</name>
    <dbReference type="NCBI Taxonomy" id="1245592"/>
    <lineage>
        <taxon>Bacteria</taxon>
        <taxon>Pseudomonadati</taxon>
        <taxon>Bacteroidota</taxon>
        <taxon>Flavobacteriia</taxon>
        <taxon>Flavobacteriales</taxon>
        <taxon>Weeksellaceae</taxon>
        <taxon>Chryseobacterium group</taxon>
        <taxon>Epilithonimonas</taxon>
    </lineage>
</organism>
<dbReference type="InterPro" id="IPR001173">
    <property type="entry name" value="Glyco_trans_2-like"/>
</dbReference>
<gene>
    <name evidence="5" type="ORF">NG800_011415</name>
</gene>
<evidence type="ECO:0000256" key="3">
    <source>
        <dbReference type="ARBA" id="ARBA00022679"/>
    </source>
</evidence>
<dbReference type="InterPro" id="IPR050834">
    <property type="entry name" value="Glycosyltransf_2"/>
</dbReference>
<protein>
    <submittedName>
        <fullName evidence="5">Glycosyltransferase</fullName>
        <ecNumber evidence="5">2.4.-.-</ecNumber>
    </submittedName>
</protein>
<proteinExistence type="inferred from homology"/>
<dbReference type="InterPro" id="IPR029044">
    <property type="entry name" value="Nucleotide-diphossugar_trans"/>
</dbReference>
<evidence type="ECO:0000313" key="6">
    <source>
        <dbReference type="Proteomes" id="UP001204439"/>
    </source>
</evidence>
<dbReference type="PANTHER" id="PTHR43685:SF5">
    <property type="entry name" value="GLYCOSYLTRANSFERASE EPSE-RELATED"/>
    <property type="match status" value="1"/>
</dbReference>
<comment type="caution">
    <text evidence="5">The sequence shown here is derived from an EMBL/GenBank/DDBJ whole genome shotgun (WGS) entry which is preliminary data.</text>
</comment>
<dbReference type="GO" id="GO:0016757">
    <property type="term" value="F:glycosyltransferase activity"/>
    <property type="evidence" value="ECO:0007669"/>
    <property type="project" value="UniProtKB-KW"/>
</dbReference>
<dbReference type="EMBL" id="JAMXLT020000019">
    <property type="protein sequence ID" value="MDW8549522.1"/>
    <property type="molecule type" value="Genomic_DNA"/>
</dbReference>
<dbReference type="PANTHER" id="PTHR43685">
    <property type="entry name" value="GLYCOSYLTRANSFERASE"/>
    <property type="match status" value="1"/>
</dbReference>
<feature type="domain" description="Glycosyltransferase 2-like" evidence="4">
    <location>
        <begin position="8"/>
        <end position="166"/>
    </location>
</feature>
<accession>A0ABU4JIK2</accession>
<keyword evidence="6" id="KW-1185">Reference proteome</keyword>
<keyword evidence="3 5" id="KW-0808">Transferase</keyword>
<evidence type="ECO:0000256" key="1">
    <source>
        <dbReference type="ARBA" id="ARBA00006739"/>
    </source>
</evidence>